<evidence type="ECO:0000313" key="3">
    <source>
        <dbReference type="Proteomes" id="UP000494365"/>
    </source>
</evidence>
<name>A0A6S7BMJ7_9BURK</name>
<organism evidence="2 3">
    <name type="scientific">Paraburkholderia ultramafica</name>
    <dbReference type="NCBI Taxonomy" id="1544867"/>
    <lineage>
        <taxon>Bacteria</taxon>
        <taxon>Pseudomonadati</taxon>
        <taxon>Pseudomonadota</taxon>
        <taxon>Betaproteobacteria</taxon>
        <taxon>Burkholderiales</taxon>
        <taxon>Burkholderiaceae</taxon>
        <taxon>Paraburkholderia</taxon>
    </lineage>
</organism>
<dbReference type="Proteomes" id="UP000494365">
    <property type="component" value="Unassembled WGS sequence"/>
</dbReference>
<dbReference type="AlphaFoldDB" id="A0A6S7BMJ7"/>
<proteinExistence type="predicted"/>
<sequence>MAGVARDSFDRTDNGSGKAAASVQHLVISKKSYIDAVQISDYVDTGIPAEPHCQFAKAVRLLFITRPGQRVPLT</sequence>
<keyword evidence="3" id="KW-1185">Reference proteome</keyword>
<evidence type="ECO:0000313" key="2">
    <source>
        <dbReference type="EMBL" id="CAB3793476.1"/>
    </source>
</evidence>
<evidence type="ECO:0000256" key="1">
    <source>
        <dbReference type="SAM" id="MobiDB-lite"/>
    </source>
</evidence>
<gene>
    <name evidence="2" type="ORF">LMG28614_03735</name>
</gene>
<dbReference type="EMBL" id="CADIKK010000016">
    <property type="protein sequence ID" value="CAB3793476.1"/>
    <property type="molecule type" value="Genomic_DNA"/>
</dbReference>
<feature type="region of interest" description="Disordered" evidence="1">
    <location>
        <begin position="1"/>
        <end position="20"/>
    </location>
</feature>
<reference evidence="2 3" key="1">
    <citation type="submission" date="2020-04" db="EMBL/GenBank/DDBJ databases">
        <authorList>
            <person name="De Canck E."/>
        </authorList>
    </citation>
    <scope>NUCLEOTIDE SEQUENCE [LARGE SCALE GENOMIC DNA]</scope>
    <source>
        <strain evidence="2 3">LMG 28614</strain>
    </source>
</reference>
<accession>A0A6S7BMJ7</accession>
<protein>
    <submittedName>
        <fullName evidence="2">Uncharacterized protein</fullName>
    </submittedName>
</protein>